<organism evidence="1 2">
    <name type="scientific">Necator americanus</name>
    <name type="common">Human hookworm</name>
    <dbReference type="NCBI Taxonomy" id="51031"/>
    <lineage>
        <taxon>Eukaryota</taxon>
        <taxon>Metazoa</taxon>
        <taxon>Ecdysozoa</taxon>
        <taxon>Nematoda</taxon>
        <taxon>Chromadorea</taxon>
        <taxon>Rhabditida</taxon>
        <taxon>Rhabditina</taxon>
        <taxon>Rhabditomorpha</taxon>
        <taxon>Strongyloidea</taxon>
        <taxon>Ancylostomatidae</taxon>
        <taxon>Bunostominae</taxon>
        <taxon>Necator</taxon>
    </lineage>
</organism>
<dbReference type="Proteomes" id="UP001303046">
    <property type="component" value="Unassembled WGS sequence"/>
</dbReference>
<gene>
    <name evidence="1" type="primary">Necator_chrIII.g9178</name>
    <name evidence="1" type="ORF">RB195_008413</name>
</gene>
<protein>
    <submittedName>
        <fullName evidence="1">Uncharacterized protein</fullName>
    </submittedName>
</protein>
<name>A0ABR1CQE3_NECAM</name>
<evidence type="ECO:0000313" key="1">
    <source>
        <dbReference type="EMBL" id="KAK6739908.1"/>
    </source>
</evidence>
<accession>A0ABR1CQE3</accession>
<keyword evidence="2" id="KW-1185">Reference proteome</keyword>
<dbReference type="EMBL" id="JAVFWL010000003">
    <property type="protein sequence ID" value="KAK6739908.1"/>
    <property type="molecule type" value="Genomic_DNA"/>
</dbReference>
<evidence type="ECO:0000313" key="2">
    <source>
        <dbReference type="Proteomes" id="UP001303046"/>
    </source>
</evidence>
<sequence>MGNRGDGLLAEDDDEDEHDGDAHNLAMVFICVHRSARDGTAEATVGTELGPSETAAMGGASRGFTTLHRIASREAAYAIAFGRVIMLTRRIKVKIESSPGIHPKLNTKEEFRTLLRDDELSSCVHGYVT</sequence>
<reference evidence="1 2" key="1">
    <citation type="submission" date="2023-08" db="EMBL/GenBank/DDBJ databases">
        <title>A Necator americanus chromosomal reference genome.</title>
        <authorList>
            <person name="Ilik V."/>
            <person name="Petrzelkova K.J."/>
            <person name="Pardy F."/>
            <person name="Fuh T."/>
            <person name="Niatou-Singa F.S."/>
            <person name="Gouil Q."/>
            <person name="Baker L."/>
            <person name="Ritchie M.E."/>
            <person name="Jex A.R."/>
            <person name="Gazzola D."/>
            <person name="Li H."/>
            <person name="Toshio Fujiwara R."/>
            <person name="Zhan B."/>
            <person name="Aroian R.V."/>
            <person name="Pafco B."/>
            <person name="Schwarz E.M."/>
        </authorList>
    </citation>
    <scope>NUCLEOTIDE SEQUENCE [LARGE SCALE GENOMIC DNA]</scope>
    <source>
        <strain evidence="1 2">Aroian</strain>
        <tissue evidence="1">Whole animal</tissue>
    </source>
</reference>
<comment type="caution">
    <text evidence="1">The sequence shown here is derived from an EMBL/GenBank/DDBJ whole genome shotgun (WGS) entry which is preliminary data.</text>
</comment>
<proteinExistence type="predicted"/>